<sequence>MWHLDGVTGPDEYTAVVRDNVFTNLMAAHNLVTAADACLRHPETAETMGVTTEEMAAWRDAADAVNIPYDQELGCTSNARGSPRSPSGTSKPTPPTRCCCTRPTCGSTPRR</sequence>
<organism evidence="3 4">
    <name type="scientific">Mycobacterium kansasii</name>
    <dbReference type="NCBI Taxonomy" id="1768"/>
    <lineage>
        <taxon>Bacteria</taxon>
        <taxon>Bacillati</taxon>
        <taxon>Actinomycetota</taxon>
        <taxon>Actinomycetes</taxon>
        <taxon>Mycobacteriales</taxon>
        <taxon>Mycobacteriaceae</taxon>
        <taxon>Mycobacterium</taxon>
    </lineage>
</organism>
<dbReference type="GO" id="GO:0005975">
    <property type="term" value="P:carbohydrate metabolic process"/>
    <property type="evidence" value="ECO:0007669"/>
    <property type="project" value="InterPro"/>
</dbReference>
<protein>
    <recommendedName>
        <fullName evidence="2">Glycoside hydrolase family 65 central catalytic domain-containing protein</fullName>
    </recommendedName>
</protein>
<dbReference type="GO" id="GO:0004553">
    <property type="term" value="F:hydrolase activity, hydrolyzing O-glycosyl compounds"/>
    <property type="evidence" value="ECO:0007669"/>
    <property type="project" value="TreeGrafter"/>
</dbReference>
<evidence type="ECO:0000256" key="1">
    <source>
        <dbReference type="SAM" id="MobiDB-lite"/>
    </source>
</evidence>
<keyword evidence="4" id="KW-1185">Reference proteome</keyword>
<feature type="domain" description="Glycoside hydrolase family 65 central catalytic" evidence="2">
    <location>
        <begin position="2"/>
        <end position="78"/>
    </location>
</feature>
<dbReference type="PANTHER" id="PTHR11051">
    <property type="entry name" value="GLYCOSYL HYDROLASE-RELATED"/>
    <property type="match status" value="1"/>
</dbReference>
<dbReference type="Gene3D" id="1.50.10.10">
    <property type="match status" value="1"/>
</dbReference>
<dbReference type="SUPFAM" id="SSF48208">
    <property type="entry name" value="Six-hairpin glycosidases"/>
    <property type="match status" value="1"/>
</dbReference>
<proteinExistence type="predicted"/>
<dbReference type="Pfam" id="PF03632">
    <property type="entry name" value="Glyco_hydro_65m"/>
    <property type="match status" value="1"/>
</dbReference>
<dbReference type="Proteomes" id="UP000516380">
    <property type="component" value="Chromosome"/>
</dbReference>
<dbReference type="InterPro" id="IPR005195">
    <property type="entry name" value="Glyco_hydro_65_M"/>
</dbReference>
<feature type="region of interest" description="Disordered" evidence="1">
    <location>
        <begin position="73"/>
        <end position="97"/>
    </location>
</feature>
<evidence type="ECO:0000313" key="3">
    <source>
        <dbReference type="EMBL" id="BCI90932.1"/>
    </source>
</evidence>
<name>A0A7G1ILN5_MYCKA</name>
<feature type="compositionally biased region" description="Low complexity" evidence="1">
    <location>
        <begin position="80"/>
        <end position="91"/>
    </location>
</feature>
<dbReference type="PANTHER" id="PTHR11051:SF13">
    <property type="entry name" value="GLYCOSYL TRANSFERASE"/>
    <property type="match status" value="1"/>
</dbReference>
<reference evidence="3 4" key="1">
    <citation type="submission" date="2020-07" db="EMBL/GenBank/DDBJ databases">
        <title>Mycobacterium kansasii (former subtype) with zoonotic potential isolated from diseased indoor pet cat, Japan.</title>
        <authorList>
            <person name="Fukano H."/>
            <person name="Terazono T."/>
            <person name="Hoshino Y."/>
        </authorList>
    </citation>
    <scope>NUCLEOTIDE SEQUENCE [LARGE SCALE GENOMIC DNA]</scope>
    <source>
        <strain evidence="3 4">Kuro-I</strain>
    </source>
</reference>
<dbReference type="EMBL" id="AP023343">
    <property type="protein sequence ID" value="BCI90932.1"/>
    <property type="molecule type" value="Genomic_DNA"/>
</dbReference>
<evidence type="ECO:0000259" key="2">
    <source>
        <dbReference type="Pfam" id="PF03632"/>
    </source>
</evidence>
<accession>A0A7G1ILN5</accession>
<dbReference type="InterPro" id="IPR012341">
    <property type="entry name" value="6hp_glycosidase-like_sf"/>
</dbReference>
<evidence type="ECO:0000313" key="4">
    <source>
        <dbReference type="Proteomes" id="UP000516380"/>
    </source>
</evidence>
<gene>
    <name evidence="3" type="ORF">NIIDMKKI_61380</name>
</gene>
<dbReference type="InterPro" id="IPR008928">
    <property type="entry name" value="6-hairpin_glycosidase_sf"/>
</dbReference>
<dbReference type="AlphaFoldDB" id="A0A7G1ILN5"/>